<keyword evidence="2" id="KW-1133">Transmembrane helix</keyword>
<evidence type="ECO:0000256" key="1">
    <source>
        <dbReference type="ARBA" id="ARBA00009686"/>
    </source>
</evidence>
<dbReference type="GO" id="GO:0006457">
    <property type="term" value="P:protein folding"/>
    <property type="evidence" value="ECO:0007669"/>
    <property type="project" value="TreeGrafter"/>
</dbReference>
<evidence type="ECO:0000313" key="4">
    <source>
        <dbReference type="EMBL" id="KMQ90939.1"/>
    </source>
</evidence>
<comment type="similarity">
    <text evidence="1">Belongs to the phosducin family.</text>
</comment>
<dbReference type="Pfam" id="PF07690">
    <property type="entry name" value="MFS_1"/>
    <property type="match status" value="1"/>
</dbReference>
<keyword evidence="2" id="KW-0472">Membrane</keyword>
<dbReference type="Gene3D" id="1.20.1250.20">
    <property type="entry name" value="MFS general substrate transporter like domains"/>
    <property type="match status" value="2"/>
</dbReference>
<dbReference type="GO" id="GO:0005737">
    <property type="term" value="C:cytoplasm"/>
    <property type="evidence" value="ECO:0007669"/>
    <property type="project" value="TreeGrafter"/>
</dbReference>
<name>A0A0J7KL11_LASNI</name>
<dbReference type="Pfam" id="PF02114">
    <property type="entry name" value="Phosducin"/>
    <property type="match status" value="1"/>
</dbReference>
<feature type="transmembrane region" description="Helical" evidence="2">
    <location>
        <begin position="142"/>
        <end position="160"/>
    </location>
</feature>
<dbReference type="InterPro" id="IPR036249">
    <property type="entry name" value="Thioredoxin-like_sf"/>
</dbReference>
<organism evidence="4 5">
    <name type="scientific">Lasius niger</name>
    <name type="common">Black garden ant</name>
    <dbReference type="NCBI Taxonomy" id="67767"/>
    <lineage>
        <taxon>Eukaryota</taxon>
        <taxon>Metazoa</taxon>
        <taxon>Ecdysozoa</taxon>
        <taxon>Arthropoda</taxon>
        <taxon>Hexapoda</taxon>
        <taxon>Insecta</taxon>
        <taxon>Pterygota</taxon>
        <taxon>Neoptera</taxon>
        <taxon>Endopterygota</taxon>
        <taxon>Hymenoptera</taxon>
        <taxon>Apocrita</taxon>
        <taxon>Aculeata</taxon>
        <taxon>Formicoidea</taxon>
        <taxon>Formicidae</taxon>
        <taxon>Formicinae</taxon>
        <taxon>Lasius</taxon>
        <taxon>Lasius</taxon>
    </lineage>
</organism>
<dbReference type="CDD" id="cd02988">
    <property type="entry name" value="Phd_like_VIAF"/>
    <property type="match status" value="1"/>
</dbReference>
<feature type="transmembrane region" description="Helical" evidence="2">
    <location>
        <begin position="76"/>
        <end position="98"/>
    </location>
</feature>
<feature type="transmembrane region" description="Helical" evidence="2">
    <location>
        <begin position="268"/>
        <end position="287"/>
    </location>
</feature>
<feature type="domain" description="Phosducin" evidence="3">
    <location>
        <begin position="414"/>
        <end position="558"/>
    </location>
</feature>
<dbReference type="Proteomes" id="UP000036403">
    <property type="component" value="Unassembled WGS sequence"/>
</dbReference>
<dbReference type="OrthoDB" id="4139357at2759"/>
<dbReference type="SUPFAM" id="SSF52833">
    <property type="entry name" value="Thioredoxin-like"/>
    <property type="match status" value="1"/>
</dbReference>
<dbReference type="AlphaFoldDB" id="A0A0J7KL11"/>
<evidence type="ECO:0000256" key="2">
    <source>
        <dbReference type="SAM" id="Phobius"/>
    </source>
</evidence>
<protein>
    <submittedName>
        <fullName evidence="4">Synaptic vesicle 2-related protein</fullName>
    </submittedName>
</protein>
<dbReference type="PANTHER" id="PTHR45809:SF3">
    <property type="entry name" value="VIRAL IAP-ASSOCIATED FACTOR HOMOLOG"/>
    <property type="match status" value="1"/>
</dbReference>
<reference evidence="4 5" key="1">
    <citation type="submission" date="2015-04" db="EMBL/GenBank/DDBJ databases">
        <title>Lasius niger genome sequencing.</title>
        <authorList>
            <person name="Konorov E.A."/>
            <person name="Nikitin M.A."/>
            <person name="Kirill M.V."/>
            <person name="Chang P."/>
        </authorList>
    </citation>
    <scope>NUCLEOTIDE SEQUENCE [LARGE SCALE GENOMIC DNA]</scope>
    <source>
        <tissue evidence="4">Whole</tissue>
    </source>
</reference>
<dbReference type="SUPFAM" id="SSF103473">
    <property type="entry name" value="MFS general substrate transporter"/>
    <property type="match status" value="1"/>
</dbReference>
<dbReference type="PaxDb" id="67767-A0A0J7KL11"/>
<feature type="transmembrane region" description="Helical" evidence="2">
    <location>
        <begin position="166"/>
        <end position="188"/>
    </location>
</feature>
<evidence type="ECO:0000259" key="3">
    <source>
        <dbReference type="Pfam" id="PF02114"/>
    </source>
</evidence>
<gene>
    <name evidence="4" type="ORF">RF55_9251</name>
</gene>
<comment type="caution">
    <text evidence="4">The sequence shown here is derived from an EMBL/GenBank/DDBJ whole genome shotgun (WGS) entry which is preliminary data.</text>
</comment>
<dbReference type="GO" id="GO:0022857">
    <property type="term" value="F:transmembrane transporter activity"/>
    <property type="evidence" value="ECO:0007669"/>
    <property type="project" value="InterPro"/>
</dbReference>
<keyword evidence="5" id="KW-1185">Reference proteome</keyword>
<dbReference type="InterPro" id="IPR024253">
    <property type="entry name" value="Phosducin_thioredoxin-like_dom"/>
</dbReference>
<accession>A0A0J7KL11</accession>
<feature type="transmembrane region" description="Helical" evidence="2">
    <location>
        <begin position="110"/>
        <end position="130"/>
    </location>
</feature>
<keyword evidence="2" id="KW-0812">Transmembrane</keyword>
<evidence type="ECO:0000313" key="5">
    <source>
        <dbReference type="Proteomes" id="UP000036403"/>
    </source>
</evidence>
<dbReference type="STRING" id="67767.A0A0J7KL11"/>
<dbReference type="InterPro" id="IPR051498">
    <property type="entry name" value="Phosducin-like_chap/apop_reg"/>
</dbReference>
<dbReference type="PANTHER" id="PTHR45809">
    <property type="entry name" value="VIRAL IAP-ASSOCIATED FACTOR HOMOLOG"/>
    <property type="match status" value="1"/>
</dbReference>
<proteinExistence type="inferred from homology"/>
<dbReference type="InterPro" id="IPR011701">
    <property type="entry name" value="MFS"/>
</dbReference>
<dbReference type="Gene3D" id="3.40.30.10">
    <property type="entry name" value="Glutaredoxin"/>
    <property type="match status" value="1"/>
</dbReference>
<dbReference type="InterPro" id="IPR036259">
    <property type="entry name" value="MFS_trans_sf"/>
</dbReference>
<sequence>MSNPDRKSNEPYRQLDELQGAELNVCAQSTSNCHTNFENGTERSMELSSVVVIPDDTFTVVQAINALGFGKFQVKLSLFTGLCWMVDSMEITILSILSPSLHCDWGISRYQQALTTTVVFLGMMLSSTFWNNLSDRYGRKQALTLCAVLLSYYAFLSSFAPNFLWILLLRGVVGFAIGCVPQSVTLYAEFLPAKQRARCVILLDWLPESTIFDMTTGRTDRAISTLERVARENKKSLPLGRLVMDRFYQAHHGRLKDVLSKEMCKTSALLWLIWMSTAFCYYGIVLMTTELFHTSSEQCGTWDMNKEESTCQLDCRLQRGDYIDLLWTTLAEFPGIFSTVFAIEKIGRRKTMACQLVMFAMQDPNEDTEWNDILRRKGIIPEKKKEQEVTEDQIVNLLESTIDEKTGRVSNNLEKKTLDELDELEDEEDERILEEYRQKRIAEMMELANKSKYGEVREISAEDYVKEINKAGEDIWVVLHLYKSGIPLCTLVNQHLANLARKFPTTKFLKSISTTCIPNWPDSNLPTIFIYHDGNMVKQIIGPLEFRGMKLSEAELEWMLGQEEAIPTKIKEDPRPKVRDVLFSSLKNENDDFDEDGNDCDYYGDILGDNWLEELDKKNLCYEKLEETHIIKKNVCTGSDSITELIEGNANVSSIEQNKSQNLQSCHIDKTQDICVESYSTGFVTQPNGSINFFESPEEINIFDEIDYLNLENSLMKESKVISQDKSLIQTAISADVPVSKSKEMLQESKEGK</sequence>
<dbReference type="EMBL" id="LBMM01006101">
    <property type="protein sequence ID" value="KMQ90939.1"/>
    <property type="molecule type" value="Genomic_DNA"/>
</dbReference>